<evidence type="ECO:0000256" key="1">
    <source>
        <dbReference type="ARBA" id="ARBA00010609"/>
    </source>
</evidence>
<evidence type="ECO:0000259" key="8">
    <source>
        <dbReference type="Pfam" id="PF00394"/>
    </source>
</evidence>
<feature type="signal peptide" evidence="7">
    <location>
        <begin position="1"/>
        <end position="20"/>
    </location>
</feature>
<evidence type="ECO:0000259" key="9">
    <source>
        <dbReference type="Pfam" id="PF07731"/>
    </source>
</evidence>
<evidence type="ECO:0000256" key="3">
    <source>
        <dbReference type="ARBA" id="ARBA00022737"/>
    </source>
</evidence>
<reference evidence="11 12" key="1">
    <citation type="journal article" date="2013" name="PLoS Genet.">
        <title>The genome and development-dependent transcriptomes of Pyronema confluens: a window into fungal evolution.</title>
        <authorList>
            <person name="Traeger S."/>
            <person name="Altegoer F."/>
            <person name="Freitag M."/>
            <person name="Gabaldon T."/>
            <person name="Kempken F."/>
            <person name="Kumar A."/>
            <person name="Marcet-Houben M."/>
            <person name="Poggeler S."/>
            <person name="Stajich J.E."/>
            <person name="Nowrousian M."/>
        </authorList>
    </citation>
    <scope>NUCLEOTIDE SEQUENCE [LARGE SCALE GENOMIC DNA]</scope>
    <source>
        <strain evidence="12">CBS 100304</strain>
        <tissue evidence="11">Vegetative mycelium</tissue>
    </source>
</reference>
<feature type="chain" id="PRO_5004651662" evidence="7">
    <location>
        <begin position="21"/>
        <end position="596"/>
    </location>
</feature>
<evidence type="ECO:0000256" key="4">
    <source>
        <dbReference type="ARBA" id="ARBA00023002"/>
    </source>
</evidence>
<dbReference type="FunFam" id="2.60.40.420:FF:000038">
    <property type="entry name" value="Extracellular dihydrogeodin oxidase/laccase"/>
    <property type="match status" value="1"/>
</dbReference>
<dbReference type="CDD" id="cd13901">
    <property type="entry name" value="CuRO_3_MaLCC_like"/>
    <property type="match status" value="1"/>
</dbReference>
<keyword evidence="5" id="KW-0186">Copper</keyword>
<dbReference type="InterPro" id="IPR011707">
    <property type="entry name" value="Cu-oxidase-like_N"/>
</dbReference>
<gene>
    <name evidence="11" type="ORF">PCON_10802</name>
</gene>
<dbReference type="eggNOG" id="KOG1263">
    <property type="taxonomic scope" value="Eukaryota"/>
</dbReference>
<dbReference type="CDD" id="cd13854">
    <property type="entry name" value="CuRO_1_MaLCC_like"/>
    <property type="match status" value="1"/>
</dbReference>
<feature type="domain" description="Plastocyanin-like" evidence="10">
    <location>
        <begin position="88"/>
        <end position="199"/>
    </location>
</feature>
<dbReference type="InterPro" id="IPR033138">
    <property type="entry name" value="Cu_oxidase_CS"/>
</dbReference>
<dbReference type="InterPro" id="IPR001117">
    <property type="entry name" value="Cu-oxidase_2nd"/>
</dbReference>
<dbReference type="FunFam" id="2.60.40.420:FF:000021">
    <property type="entry name" value="Extracellular dihydrogeodin oxidase/laccase"/>
    <property type="match status" value="1"/>
</dbReference>
<name>U4LQ49_PYROM</name>
<dbReference type="CDD" id="cd13880">
    <property type="entry name" value="CuRO_2_MaLCC_like"/>
    <property type="match status" value="1"/>
</dbReference>
<keyword evidence="2" id="KW-0479">Metal-binding</keyword>
<dbReference type="PANTHER" id="PTHR11709">
    <property type="entry name" value="MULTI-COPPER OXIDASE"/>
    <property type="match status" value="1"/>
</dbReference>
<protein>
    <submittedName>
        <fullName evidence="11">Similar to Laccase-2 acc. no. Q96WM9</fullName>
    </submittedName>
</protein>
<organism evidence="11 12">
    <name type="scientific">Pyronema omphalodes (strain CBS 100304)</name>
    <name type="common">Pyronema confluens</name>
    <dbReference type="NCBI Taxonomy" id="1076935"/>
    <lineage>
        <taxon>Eukaryota</taxon>
        <taxon>Fungi</taxon>
        <taxon>Dikarya</taxon>
        <taxon>Ascomycota</taxon>
        <taxon>Pezizomycotina</taxon>
        <taxon>Pezizomycetes</taxon>
        <taxon>Pezizales</taxon>
        <taxon>Pyronemataceae</taxon>
        <taxon>Pyronema</taxon>
    </lineage>
</organism>
<evidence type="ECO:0000259" key="10">
    <source>
        <dbReference type="Pfam" id="PF07732"/>
    </source>
</evidence>
<dbReference type="Pfam" id="PF07732">
    <property type="entry name" value="Cu-oxidase_3"/>
    <property type="match status" value="1"/>
</dbReference>
<keyword evidence="4" id="KW-0560">Oxidoreductase</keyword>
<dbReference type="Gene3D" id="2.60.40.420">
    <property type="entry name" value="Cupredoxins - blue copper proteins"/>
    <property type="match status" value="3"/>
</dbReference>
<feature type="domain" description="Plastocyanin-like" evidence="9">
    <location>
        <begin position="444"/>
        <end position="562"/>
    </location>
</feature>
<dbReference type="InterPro" id="IPR011706">
    <property type="entry name" value="Cu-oxidase_C"/>
</dbReference>
<dbReference type="OrthoDB" id="2121828at2759"/>
<dbReference type="GO" id="GO:0005507">
    <property type="term" value="F:copper ion binding"/>
    <property type="evidence" value="ECO:0007669"/>
    <property type="project" value="InterPro"/>
</dbReference>
<evidence type="ECO:0000256" key="5">
    <source>
        <dbReference type="ARBA" id="ARBA00023008"/>
    </source>
</evidence>
<evidence type="ECO:0000313" key="12">
    <source>
        <dbReference type="Proteomes" id="UP000018144"/>
    </source>
</evidence>
<dbReference type="STRING" id="1076935.U4LQ49"/>
<dbReference type="PROSITE" id="PS00080">
    <property type="entry name" value="MULTICOPPER_OXIDASE2"/>
    <property type="match status" value="1"/>
</dbReference>
<evidence type="ECO:0000313" key="11">
    <source>
        <dbReference type="EMBL" id="CCX31455.1"/>
    </source>
</evidence>
<keyword evidence="7" id="KW-0732">Signal</keyword>
<sequence length="596" mass="66740">MSANKTKIPKLLATVLTTLAANLTQETTNGDSTYGTLNATTFPKFMTNNPLPDGYPWGPLNATNANPYKDAPYTGVVRKYNWNIARKVLAPDGVQKEMIVVNEQFPGPTIEANWGDWIEVAVTNQLEDEGTAIHYHGLLQKATPWFDGVPSVQQCPIAPNTTLTYRFRADIYGTSWWHSHYSAQYAGGLLGPMIIYGPNHLNGTHDYDIDLGPVFLTDWYHSEYFDIVKNVMSTSLTTILAAGISQNNLINGKMNFDCNQTNLTCTPNAGISKFKFTPGKKHRLRIINAGAEGQQKFSIDEHNLTVIAHDFVPVQPYTVNMVSLGIGQRVDVVVDAQGEKSEYFMRSHIETDCTNSNQPDALAAIYYGNSTQTALPTSTPQPDTITDCHDAAYPLQSTIPIYQITPPEPDKIHTIEITISQNATGFWLWHMNDVSFRANFNDPVLLLANKGNFTYPQNWNVYNSGTAKNIRVILKNTSAARHPMHLHGHNMHLLAEGTGDWDNSTIINASNPARRDTFMIKNNGYYVIQQYEADNPGVWPFHCHIAWHVSAGLYVNMMERPSDIESMHIPQIMHQTCRDWWAFTNTTIIEQIDSGL</sequence>
<dbReference type="SUPFAM" id="SSF49503">
    <property type="entry name" value="Cupredoxins"/>
    <property type="match status" value="3"/>
</dbReference>
<evidence type="ECO:0000256" key="7">
    <source>
        <dbReference type="SAM" id="SignalP"/>
    </source>
</evidence>
<dbReference type="Proteomes" id="UP000018144">
    <property type="component" value="Unassembled WGS sequence"/>
</dbReference>
<keyword evidence="6" id="KW-0325">Glycoprotein</keyword>
<accession>U4LQ49</accession>
<proteinExistence type="inferred from homology"/>
<dbReference type="Pfam" id="PF00394">
    <property type="entry name" value="Cu-oxidase"/>
    <property type="match status" value="1"/>
</dbReference>
<dbReference type="InterPro" id="IPR008972">
    <property type="entry name" value="Cupredoxin"/>
</dbReference>
<dbReference type="PROSITE" id="PS00079">
    <property type="entry name" value="MULTICOPPER_OXIDASE1"/>
    <property type="match status" value="1"/>
</dbReference>
<dbReference type="PANTHER" id="PTHR11709:SF145">
    <property type="entry name" value="LCC1"/>
    <property type="match status" value="1"/>
</dbReference>
<keyword evidence="12" id="KW-1185">Reference proteome</keyword>
<dbReference type="GO" id="GO:0016491">
    <property type="term" value="F:oxidoreductase activity"/>
    <property type="evidence" value="ECO:0007669"/>
    <property type="project" value="UniProtKB-KW"/>
</dbReference>
<dbReference type="InterPro" id="IPR045087">
    <property type="entry name" value="Cu-oxidase_fam"/>
</dbReference>
<feature type="domain" description="Plastocyanin-like" evidence="8">
    <location>
        <begin position="213"/>
        <end position="369"/>
    </location>
</feature>
<dbReference type="InterPro" id="IPR002355">
    <property type="entry name" value="Cu_oxidase_Cu_BS"/>
</dbReference>
<evidence type="ECO:0000256" key="2">
    <source>
        <dbReference type="ARBA" id="ARBA00022723"/>
    </source>
</evidence>
<comment type="similarity">
    <text evidence="1">Belongs to the multicopper oxidase family.</text>
</comment>
<keyword evidence="3" id="KW-0677">Repeat</keyword>
<dbReference type="Pfam" id="PF07731">
    <property type="entry name" value="Cu-oxidase_2"/>
    <property type="match status" value="1"/>
</dbReference>
<evidence type="ECO:0000256" key="6">
    <source>
        <dbReference type="ARBA" id="ARBA00023180"/>
    </source>
</evidence>
<dbReference type="OMA" id="DHSKMAM"/>
<dbReference type="EMBL" id="HF935596">
    <property type="protein sequence ID" value="CCX31455.1"/>
    <property type="molecule type" value="Genomic_DNA"/>
</dbReference>
<dbReference type="AlphaFoldDB" id="U4LQ49"/>